<dbReference type="Pfam" id="PF00126">
    <property type="entry name" value="HTH_1"/>
    <property type="match status" value="1"/>
</dbReference>
<organism evidence="6 7">
    <name type="scientific">Acidihalobacter ferrooxydans</name>
    <dbReference type="NCBI Taxonomy" id="1765967"/>
    <lineage>
        <taxon>Bacteria</taxon>
        <taxon>Pseudomonadati</taxon>
        <taxon>Pseudomonadota</taxon>
        <taxon>Gammaproteobacteria</taxon>
        <taxon>Chromatiales</taxon>
        <taxon>Ectothiorhodospiraceae</taxon>
        <taxon>Acidihalobacter</taxon>
    </lineage>
</organism>
<dbReference type="InterPro" id="IPR036390">
    <property type="entry name" value="WH_DNA-bd_sf"/>
</dbReference>
<dbReference type="AlphaFoldDB" id="A0A1P8UI50"/>
<dbReference type="GO" id="GO:0000976">
    <property type="term" value="F:transcription cis-regulatory region binding"/>
    <property type="evidence" value="ECO:0007669"/>
    <property type="project" value="TreeGrafter"/>
</dbReference>
<feature type="domain" description="HTH lysR-type" evidence="5">
    <location>
        <begin position="23"/>
        <end position="78"/>
    </location>
</feature>
<keyword evidence="7" id="KW-1185">Reference proteome</keyword>
<dbReference type="Proteomes" id="UP000243807">
    <property type="component" value="Chromosome"/>
</dbReference>
<dbReference type="STRING" id="1765967.BW247_10770"/>
<dbReference type="PANTHER" id="PTHR30126:SF5">
    <property type="entry name" value="HTH-TYPE TRANSCRIPTIONAL ACTIVATOR CMPR"/>
    <property type="match status" value="1"/>
</dbReference>
<dbReference type="PROSITE" id="PS50931">
    <property type="entry name" value="HTH_LYSR"/>
    <property type="match status" value="1"/>
</dbReference>
<dbReference type="InterPro" id="IPR005119">
    <property type="entry name" value="LysR_subst-bd"/>
</dbReference>
<sequence>MRNDTPHASTPTATPQLLRKASLRQLQIFDVVARQGGFTKAAELLFLTQPTVSMQIHKLEDSVGTALFEQIGRQIHLTEAGHILHNYVGEVISSLNRAEMSLAQLQGMEMGMLRIAAVSTSEYFVPRLLGGFCALHPNIEVALEVNNREHLFARMKENMDDLYIIGRPPQNIAAEFRAFMPNPLVIFARKDHPLRAAKNISLEQIAQNPFLLREPGSGTRDAIEKRFRANNLELKVRMELGSNEAIKQAVIGGFGLSALSRNTLESCEEKLQILDVEGFPIMSSWHIGYPTGKRLSVAAKGFLQFLEQQLPDIPD</sequence>
<evidence type="ECO:0000313" key="6">
    <source>
        <dbReference type="EMBL" id="APZ43510.1"/>
    </source>
</evidence>
<dbReference type="Gene3D" id="3.40.190.290">
    <property type="match status" value="1"/>
</dbReference>
<dbReference type="EMBL" id="CP019434">
    <property type="protein sequence ID" value="APZ43510.1"/>
    <property type="molecule type" value="Genomic_DNA"/>
</dbReference>
<dbReference type="InterPro" id="IPR000847">
    <property type="entry name" value="LysR_HTH_N"/>
</dbReference>
<dbReference type="PANTHER" id="PTHR30126">
    <property type="entry name" value="HTH-TYPE TRANSCRIPTIONAL REGULATOR"/>
    <property type="match status" value="1"/>
</dbReference>
<evidence type="ECO:0000256" key="3">
    <source>
        <dbReference type="ARBA" id="ARBA00023125"/>
    </source>
</evidence>
<evidence type="ECO:0000256" key="1">
    <source>
        <dbReference type="ARBA" id="ARBA00009437"/>
    </source>
</evidence>
<reference evidence="6 7" key="1">
    <citation type="submission" date="2017-01" db="EMBL/GenBank/DDBJ databases">
        <title>Draft sequence of Acidihalobacter ferrooxidans strain DSM 14175 (strain V8).</title>
        <authorList>
            <person name="Khaleque H.N."/>
            <person name="Ramsay J.P."/>
            <person name="Murphy R.J.T."/>
            <person name="Kaksonen A.H."/>
            <person name="Boxall N.J."/>
            <person name="Watkin E.L.J."/>
        </authorList>
    </citation>
    <scope>NUCLEOTIDE SEQUENCE [LARGE SCALE GENOMIC DNA]</scope>
    <source>
        <strain evidence="6 7">V8</strain>
    </source>
</reference>
<evidence type="ECO:0000256" key="4">
    <source>
        <dbReference type="ARBA" id="ARBA00023163"/>
    </source>
</evidence>
<dbReference type="OrthoDB" id="9771171at2"/>
<evidence type="ECO:0000313" key="7">
    <source>
        <dbReference type="Proteomes" id="UP000243807"/>
    </source>
</evidence>
<dbReference type="SUPFAM" id="SSF46785">
    <property type="entry name" value="Winged helix' DNA-binding domain"/>
    <property type="match status" value="1"/>
</dbReference>
<evidence type="ECO:0000259" key="5">
    <source>
        <dbReference type="PROSITE" id="PS50931"/>
    </source>
</evidence>
<keyword evidence="2" id="KW-0805">Transcription regulation</keyword>
<keyword evidence="4" id="KW-0804">Transcription</keyword>
<dbReference type="FunFam" id="1.10.10.10:FF:000001">
    <property type="entry name" value="LysR family transcriptional regulator"/>
    <property type="match status" value="1"/>
</dbReference>
<protein>
    <submittedName>
        <fullName evidence="6">LysR family transcriptional regulator</fullName>
    </submittedName>
</protein>
<dbReference type="SUPFAM" id="SSF53850">
    <property type="entry name" value="Periplasmic binding protein-like II"/>
    <property type="match status" value="1"/>
</dbReference>
<dbReference type="PRINTS" id="PR00039">
    <property type="entry name" value="HTHLYSR"/>
</dbReference>
<dbReference type="InterPro" id="IPR036388">
    <property type="entry name" value="WH-like_DNA-bd_sf"/>
</dbReference>
<proteinExistence type="inferred from homology"/>
<dbReference type="RefSeq" id="WP_076837150.1">
    <property type="nucleotide sequence ID" value="NZ_CP019434.1"/>
</dbReference>
<dbReference type="GO" id="GO:0003700">
    <property type="term" value="F:DNA-binding transcription factor activity"/>
    <property type="evidence" value="ECO:0007669"/>
    <property type="project" value="InterPro"/>
</dbReference>
<keyword evidence="3" id="KW-0238">DNA-binding</keyword>
<gene>
    <name evidence="6" type="ORF">BW247_10770</name>
</gene>
<name>A0A1P8UI50_9GAMM</name>
<accession>A0A1P8UI50</accession>
<dbReference type="Gene3D" id="1.10.10.10">
    <property type="entry name" value="Winged helix-like DNA-binding domain superfamily/Winged helix DNA-binding domain"/>
    <property type="match status" value="1"/>
</dbReference>
<dbReference type="CDD" id="cd08419">
    <property type="entry name" value="PBP2_CbbR_RubisCO_like"/>
    <property type="match status" value="1"/>
</dbReference>
<comment type="similarity">
    <text evidence="1">Belongs to the LysR transcriptional regulatory family.</text>
</comment>
<dbReference type="Pfam" id="PF03466">
    <property type="entry name" value="LysR_substrate"/>
    <property type="match status" value="1"/>
</dbReference>
<evidence type="ECO:0000256" key="2">
    <source>
        <dbReference type="ARBA" id="ARBA00023015"/>
    </source>
</evidence>
<dbReference type="KEGG" id="afy:BW247_10770"/>